<name>A0A0G3EGJ3_9BACT</name>
<dbReference type="GO" id="GO:0016491">
    <property type="term" value="F:oxidoreductase activity"/>
    <property type="evidence" value="ECO:0007669"/>
    <property type="project" value="UniProtKB-KW"/>
</dbReference>
<accession>A0A0G3EGJ3</accession>
<dbReference type="KEGG" id="vbl:L21SP4_01284"/>
<evidence type="ECO:0000259" key="2">
    <source>
        <dbReference type="Pfam" id="PF08240"/>
    </source>
</evidence>
<organism evidence="3 4">
    <name type="scientific">Kiritimatiella glycovorans</name>
    <dbReference type="NCBI Taxonomy" id="1307763"/>
    <lineage>
        <taxon>Bacteria</taxon>
        <taxon>Pseudomonadati</taxon>
        <taxon>Kiritimatiellota</taxon>
        <taxon>Kiritimatiellia</taxon>
        <taxon>Kiritimatiellales</taxon>
        <taxon>Kiritimatiellaceae</taxon>
        <taxon>Kiritimatiella</taxon>
    </lineage>
</organism>
<keyword evidence="1" id="KW-0560">Oxidoreductase</keyword>
<dbReference type="InterPro" id="IPR011032">
    <property type="entry name" value="GroES-like_sf"/>
</dbReference>
<dbReference type="Gene3D" id="3.90.180.10">
    <property type="entry name" value="Medium-chain alcohol dehydrogenases, catalytic domain"/>
    <property type="match status" value="2"/>
</dbReference>
<dbReference type="AlphaFoldDB" id="A0A0G3EGJ3"/>
<evidence type="ECO:0000313" key="4">
    <source>
        <dbReference type="Proteomes" id="UP000035268"/>
    </source>
</evidence>
<dbReference type="InterPro" id="IPR036291">
    <property type="entry name" value="NAD(P)-bd_dom_sf"/>
</dbReference>
<dbReference type="Gene3D" id="3.40.50.720">
    <property type="entry name" value="NAD(P)-binding Rossmann-like Domain"/>
    <property type="match status" value="1"/>
</dbReference>
<evidence type="ECO:0000313" key="3">
    <source>
        <dbReference type="EMBL" id="AKJ64532.1"/>
    </source>
</evidence>
<dbReference type="Pfam" id="PF08240">
    <property type="entry name" value="ADH_N"/>
    <property type="match status" value="1"/>
</dbReference>
<evidence type="ECO:0000256" key="1">
    <source>
        <dbReference type="ARBA" id="ARBA00023002"/>
    </source>
</evidence>
<sequence length="544" mass="59454">MADLPETQNAVQLTGPDELVLNHEKPVHRPGPHQIVGRVRVVGLCFSDLKLLKQFDKHVRKSEVVEGIDPAVLAENPAYVPGDKPAVPGHEPVIEVLEVGSEVSGVRPGERYVIQADWRWLRTGQSNGAFGYNFEGALQEYVLLDQRLLRSPEGDSMLLPATPSDYSDSAFALVEPWACVEISYRERQRRRMHAGGRALVVCGRDRDPGDLDAFFEHYGRPEEIVRVENRDALEKLEDGGFDDLLYFGADAELVPLLFDKARKDALILIVQCGEKFGAPVKTAVGAVHYRGLRLAGTPGSDPAEALAAIPENGEPPARARARIVGAAGPMGTMHVVRLLSMGEEVTVHAEDLERERLDALTKVAAPVAEERGNRFEAYNPREEDRGAETEYELQVTTVPVPALVEEAVQKAARGGLINIFAGIPADKSGQIDLDRYIERGLYFIGTSGSEMEDMRAVLDHVAEGRLDTNTSVAAVCGLDGAIDGIRAVEHRTIAGKIMVYPACRGMQLTPLEQLDRVSPEAAKALQGGVWNREAEEALIRTFEG</sequence>
<dbReference type="InterPro" id="IPR013154">
    <property type="entry name" value="ADH-like_N"/>
</dbReference>
<gene>
    <name evidence="3" type="ORF">L21SP4_01284</name>
</gene>
<dbReference type="OrthoDB" id="9797931at2"/>
<protein>
    <submittedName>
        <fullName evidence="3">L-threonine 3-dehydrogenase</fullName>
    </submittedName>
</protein>
<dbReference type="SUPFAM" id="SSF50129">
    <property type="entry name" value="GroES-like"/>
    <property type="match status" value="1"/>
</dbReference>
<dbReference type="PANTHER" id="PTHR43401:SF2">
    <property type="entry name" value="L-THREONINE 3-DEHYDROGENASE"/>
    <property type="match status" value="1"/>
</dbReference>
<dbReference type="PANTHER" id="PTHR43401">
    <property type="entry name" value="L-THREONINE 3-DEHYDROGENASE"/>
    <property type="match status" value="1"/>
</dbReference>
<dbReference type="Proteomes" id="UP000035268">
    <property type="component" value="Chromosome"/>
</dbReference>
<dbReference type="RefSeq" id="WP_052881859.1">
    <property type="nucleotide sequence ID" value="NZ_CP010904.1"/>
</dbReference>
<proteinExistence type="predicted"/>
<reference evidence="3 4" key="2">
    <citation type="journal article" date="2016" name="ISME J.">
        <title>Characterization of the first cultured representative of Verrucomicrobia subdivision 5 indicates the proposal of a novel phylum.</title>
        <authorList>
            <person name="Spring S."/>
            <person name="Bunk B."/>
            <person name="Sproer C."/>
            <person name="Schumann P."/>
            <person name="Rohde M."/>
            <person name="Tindall B.J."/>
            <person name="Klenk H.P."/>
        </authorList>
    </citation>
    <scope>NUCLEOTIDE SEQUENCE [LARGE SCALE GENOMIC DNA]</scope>
    <source>
        <strain evidence="3 4">L21-Fru-AB</strain>
    </source>
</reference>
<dbReference type="STRING" id="1307763.L21SP4_01284"/>
<feature type="domain" description="Alcohol dehydrogenase-like N-terminal" evidence="2">
    <location>
        <begin position="31"/>
        <end position="148"/>
    </location>
</feature>
<dbReference type="SUPFAM" id="SSF51735">
    <property type="entry name" value="NAD(P)-binding Rossmann-fold domains"/>
    <property type="match status" value="1"/>
</dbReference>
<dbReference type="EMBL" id="CP010904">
    <property type="protein sequence ID" value="AKJ64532.1"/>
    <property type="molecule type" value="Genomic_DNA"/>
</dbReference>
<reference evidence="4" key="1">
    <citation type="submission" date="2015-02" db="EMBL/GenBank/DDBJ databases">
        <title>Description and complete genome sequence of the first cultured representative of the subdivision 5 of the Verrucomicrobia phylum.</title>
        <authorList>
            <person name="Spring S."/>
            <person name="Bunk B."/>
            <person name="Sproer C."/>
            <person name="Klenk H.-P."/>
        </authorList>
    </citation>
    <scope>NUCLEOTIDE SEQUENCE [LARGE SCALE GENOMIC DNA]</scope>
    <source>
        <strain evidence="4">L21-Fru-AB</strain>
    </source>
</reference>
<keyword evidence="4" id="KW-1185">Reference proteome</keyword>
<dbReference type="InterPro" id="IPR050129">
    <property type="entry name" value="Zn_alcohol_dh"/>
</dbReference>